<evidence type="ECO:0000256" key="9">
    <source>
        <dbReference type="ARBA" id="ARBA00023125"/>
    </source>
</evidence>
<feature type="binding site" evidence="12">
    <location>
        <position position="686"/>
    </location>
    <ligand>
        <name>Mg(2+)</name>
        <dbReference type="ChEBI" id="CHEBI:18420"/>
        <label>2</label>
    </ligand>
</feature>
<dbReference type="InterPro" id="IPR033114">
    <property type="entry name" value="HNH_CAS9"/>
</dbReference>
<evidence type="ECO:0000256" key="12">
    <source>
        <dbReference type="HAMAP-Rule" id="MF_01480"/>
    </source>
</evidence>
<dbReference type="GO" id="GO:0043571">
    <property type="term" value="P:maintenance of CRISPR repeat elements"/>
    <property type="evidence" value="ECO:0007669"/>
    <property type="project" value="UniProtKB-UniRule"/>
</dbReference>
<protein>
    <recommendedName>
        <fullName evidence="12">CRISPR-associated endonuclease Cas9</fullName>
        <ecNumber evidence="12">3.1.-.-</ecNumber>
    </recommendedName>
</protein>
<evidence type="ECO:0000256" key="6">
    <source>
        <dbReference type="ARBA" id="ARBA00022842"/>
    </source>
</evidence>
<dbReference type="GO" id="GO:0051607">
    <property type="term" value="P:defense response to virus"/>
    <property type="evidence" value="ECO:0007669"/>
    <property type="project" value="UniProtKB-UniRule"/>
</dbReference>
<feature type="binding site" evidence="12">
    <location>
        <position position="8"/>
    </location>
    <ligand>
        <name>Mg(2+)</name>
        <dbReference type="ChEBI" id="CHEBI:18420"/>
        <label>1</label>
    </ligand>
</feature>
<dbReference type="GO" id="GO:0016787">
    <property type="term" value="F:hydrolase activity"/>
    <property type="evidence" value="ECO:0007669"/>
    <property type="project" value="UniProtKB-KW"/>
</dbReference>
<feature type="binding site" evidence="12">
    <location>
        <position position="686"/>
    </location>
    <ligand>
        <name>Mg(2+)</name>
        <dbReference type="ChEBI" id="CHEBI:18420"/>
        <label>1</label>
    </ligand>
</feature>
<keyword evidence="4 12" id="KW-0255">Endonuclease</keyword>
<dbReference type="PROSITE" id="PS51749">
    <property type="entry name" value="HNH_CAS9"/>
    <property type="match status" value="1"/>
</dbReference>
<proteinExistence type="inferred from homology"/>
<name>A0A2D3L7J5_PREIN</name>
<comment type="cofactor">
    <cofactor evidence="1 12">
        <name>Mg(2+)</name>
        <dbReference type="ChEBI" id="CHEBI:18420"/>
    </cofactor>
</comment>
<feature type="active site" description="Proton acceptor for HNH nuclease domain" evidence="12">
    <location>
        <position position="766"/>
    </location>
</feature>
<evidence type="ECO:0000256" key="5">
    <source>
        <dbReference type="ARBA" id="ARBA00022801"/>
    </source>
</evidence>
<keyword evidence="9 12" id="KW-0238">DNA-binding</keyword>
<dbReference type="Gene3D" id="3.30.420.10">
    <property type="entry name" value="Ribonuclease H-like superfamily/Ribonuclease H"/>
    <property type="match status" value="3"/>
</dbReference>
<evidence type="ECO:0000256" key="10">
    <source>
        <dbReference type="ARBA" id="ARBA00023211"/>
    </source>
</evidence>
<comment type="domain">
    <text evidence="12">Has 2 endonuclease domains. The discontinuous RuvC-like domain cleaves the target DNA noncomplementary to crRNA while the HNH nuclease domain cleaves the target DNA complementary to crRNA.</text>
</comment>
<keyword evidence="6 12" id="KW-0460">Magnesium</keyword>
<dbReference type="GO" id="GO:0003723">
    <property type="term" value="F:RNA binding"/>
    <property type="evidence" value="ECO:0007669"/>
    <property type="project" value="UniProtKB-UniRule"/>
</dbReference>
<dbReference type="NCBIfam" id="TIGR01865">
    <property type="entry name" value="cas_Csn1"/>
    <property type="match status" value="2"/>
</dbReference>
<evidence type="ECO:0000256" key="8">
    <source>
        <dbReference type="ARBA" id="ARBA00023118"/>
    </source>
</evidence>
<dbReference type="GO" id="GO:0046872">
    <property type="term" value="F:metal ion binding"/>
    <property type="evidence" value="ECO:0007669"/>
    <property type="project" value="UniProtKB-UniRule"/>
</dbReference>
<dbReference type="GO" id="GO:0004519">
    <property type="term" value="F:endonuclease activity"/>
    <property type="evidence" value="ECO:0007669"/>
    <property type="project" value="UniProtKB-UniRule"/>
</dbReference>
<dbReference type="InterPro" id="IPR028629">
    <property type="entry name" value="Cas9"/>
</dbReference>
<dbReference type="EMBL" id="CP024723">
    <property type="protein sequence ID" value="ATV26501.1"/>
    <property type="molecule type" value="Genomic_DNA"/>
</dbReference>
<evidence type="ECO:0000256" key="1">
    <source>
        <dbReference type="ARBA" id="ARBA00001946"/>
    </source>
</evidence>
<feature type="binding site" evidence="12">
    <location>
        <position position="682"/>
    </location>
    <ligand>
        <name>Mg(2+)</name>
        <dbReference type="ChEBI" id="CHEBI:18420"/>
        <label>1</label>
    </ligand>
</feature>
<keyword evidence="3 12" id="KW-0479">Metal-binding</keyword>
<reference evidence="14 15" key="1">
    <citation type="submission" date="2017-11" db="EMBL/GenBank/DDBJ databases">
        <title>Genome sequencing of Prevotella intermedia KCOM 2837.</title>
        <authorList>
            <person name="Kook J.-K."/>
            <person name="Park S.-N."/>
            <person name="Lim Y.K."/>
        </authorList>
    </citation>
    <scope>NUCLEOTIDE SEQUENCE [LARGE SCALE GENOMIC DNA]</scope>
    <source>
        <strain evidence="14 15">KCOM 2837</strain>
    </source>
</reference>
<keyword evidence="8 12" id="KW-0051">Antiviral defense</keyword>
<dbReference type="Pfam" id="PF13395">
    <property type="entry name" value="HNH_4"/>
    <property type="match status" value="1"/>
</dbReference>
<dbReference type="RefSeq" id="WP_100019439.1">
    <property type="nucleotide sequence ID" value="NZ_CP024723.1"/>
</dbReference>
<dbReference type="EC" id="3.1.-.-" evidence="12"/>
<evidence type="ECO:0000256" key="7">
    <source>
        <dbReference type="ARBA" id="ARBA00022884"/>
    </source>
</evidence>
<keyword evidence="7 12" id="KW-0694">RNA-binding</keyword>
<feature type="binding site" evidence="12">
    <location>
        <position position="8"/>
    </location>
    <ligand>
        <name>Mg(2+)</name>
        <dbReference type="ChEBI" id="CHEBI:18420"/>
        <label>2</label>
    </ligand>
</feature>
<accession>A0A2D3L7J5</accession>
<feature type="binding site" evidence="12">
    <location>
        <position position="932"/>
    </location>
    <ligand>
        <name>Mg(2+)</name>
        <dbReference type="ChEBI" id="CHEBI:18420"/>
        <label>2</label>
    </ligand>
</feature>
<evidence type="ECO:0000256" key="3">
    <source>
        <dbReference type="ARBA" id="ARBA00022723"/>
    </source>
</evidence>
<keyword evidence="5 12" id="KW-0378">Hydrolase</keyword>
<comment type="similarity">
    <text evidence="12">Belongs to the CRISPR-associated Cas9 family.</text>
</comment>
<evidence type="ECO:0000256" key="4">
    <source>
        <dbReference type="ARBA" id="ARBA00022759"/>
    </source>
</evidence>
<sequence length="1380" mass="159585">MKRILGLDLGTTSIGWALVNEAENNNEASSIVRLGVRVNPLTVDEKSNFEKGKAITTNADRQLRHGARINLQRYKLRRQNLHDCLQKQGWLGTEAMYEEGKASTFETYKLRAKAAEEEISLHEFARVLFMLNKKRGYKSNRKANNKEDGQLFDGMTIAKKLYEEHLTPAEYSLQLLNKGKKFTQGYYRSDLNAELERIWDEQKRYYPEILTDEFKQQLEGKTKTNTSKIFLAKYGIYSADLKGLDRKLQPLKWRVEALKQQVDKEVLAFVISDLKGQIANTSGLLGAISDRSKELYFNKQTVGQYLWASLEENPHISIKNKPFYRQDYLDEFEKIWETQAAFHKQLTPELKQEIRDIIIFYQRPLKSKKSLISVCELEQRKVKATIDGKEKEITIGPKVAPKSSPVFQEFRIWQNLNNVLLIDNDTNEKRPLDEDERNLLYEELSIKAKLSKTETLKILNKKGKQWDLNYKELEGNRTQAILFDCYNRIITLTGHEECDFKKIKASEIRHYVSTIFKNLGFSTEILDFDPSLEKHELEKQPMYQLWHLLYSYESDNSRTGNESLLRKLETTFGFPEEYATVLCDVVFEEDYGNLSVKAMRKILPYLQAGNDYSQACAYAGYNHSRHSLTKEELDKKVYKERLELLPKNSLRNPVVEKILNQMINVINAIIDEYGKPDEIRIEMARELKSSAAERENRTRAISQGNAENQRIREILEKEFALSYISRNDIIKYKLYEELKPNGFKTLYSDTYIPKDKLFSKDFDIEHIIPKARLFDDSFSNKTLEARDINLAKSSKTAFDFVKEKYGEEGAEAYKKKLDMLLENNVISKAKYNKLLMAETDIPSGFIERDLRNTQYIAKKACEILGELVRTVTPTTGEITNRLREDWQLVDVMKELNFEKYEKLGLTEIVEDRDGRKIKRIKDWTKRNDHRHHAMDALAIAFTKPSFIQYLNNLNARSNKGDSIYAIENKELHYEEGKLRFNAPIPVNEFRAEAKRHLSAILVSIKAKNKVMTQNVNKIKTKHGIIKKIQLTPRGPLHNSTIYGTKMRPIIKMVKVGAALDEATINKVSSPAIREALLKRLNEYSGNAKKAFTGKNILEKNPIYLNAERTKTVPALVKTVEWESFHPTRKLIDKDLNVDKVVDKGIRNILKARLEEFNGDAKKAFSNLEENPIYLDQTKKIALKRVSIEGVLSAIPLHTLKNQAGKPITGKDGKPVLGNYVQTSNNHHIAFYYDEDGNLQDNAVSFFEAAERKSQGISVIDKDYNRDKGWRFLFTMKQNEYFVFPNEATGFIPSEVDLTDEANYGIISPNLYRVQKMSRIEKGTSVSRDYWFRHHLETILNDDSRLKNSAFKRINSLKPLEGIIKVRINSIGKIVAVGEYD</sequence>
<gene>
    <name evidence="12 14" type="primary">cas9</name>
    <name evidence="14" type="ORF">CTM62_07090</name>
</gene>
<evidence type="ECO:0000313" key="14">
    <source>
        <dbReference type="EMBL" id="ATV26501.1"/>
    </source>
</evidence>
<keyword evidence="2 12" id="KW-0540">Nuclease</keyword>
<feature type="domain" description="HNH Cas9-type" evidence="13">
    <location>
        <begin position="689"/>
        <end position="850"/>
    </location>
</feature>
<feature type="active site" description="For RuvC-like nuclease domain" evidence="12">
    <location>
        <position position="8"/>
    </location>
</feature>
<dbReference type="InterPro" id="IPR003615">
    <property type="entry name" value="HNH_nuc"/>
</dbReference>
<evidence type="ECO:0000259" key="13">
    <source>
        <dbReference type="PROSITE" id="PS51749"/>
    </source>
</evidence>
<dbReference type="InterPro" id="IPR036397">
    <property type="entry name" value="RNaseH_sf"/>
</dbReference>
<evidence type="ECO:0000313" key="15">
    <source>
        <dbReference type="Proteomes" id="UP000229630"/>
    </source>
</evidence>
<dbReference type="InterPro" id="IPR041383">
    <property type="entry name" value="RuvC_III"/>
</dbReference>
<dbReference type="HAMAP" id="MF_01480">
    <property type="entry name" value="Cas9"/>
    <property type="match status" value="1"/>
</dbReference>
<dbReference type="GO" id="GO:0003677">
    <property type="term" value="F:DNA binding"/>
    <property type="evidence" value="ECO:0007669"/>
    <property type="project" value="UniProtKB-UniRule"/>
</dbReference>
<dbReference type="Proteomes" id="UP000229630">
    <property type="component" value="Chromosome 1"/>
</dbReference>
<evidence type="ECO:0000256" key="2">
    <source>
        <dbReference type="ARBA" id="ARBA00022722"/>
    </source>
</evidence>
<comment type="subunit">
    <text evidence="11 12">Monomer. Binds crRNA and tracrRNA.</text>
</comment>
<comment type="function">
    <text evidence="12">CRISPR (clustered regularly interspaced short palindromic repeat) is an adaptive immune system that provides protection against mobile genetic elements (viruses, transposable elements and conjugative plasmids). CRISPR clusters contain spacers, sequences complementary to antecedent mobile elements, and target invading nucleic acids. CRISPR clusters are transcribed and processed into CRISPR RNA (crRNA). In type II CRISPR systems correct processing of pre-crRNA requires a trans-encoded small RNA (tracrRNA), endogenous ribonuclease 3 (rnc) and this protein. The tracrRNA serves as a guide for ribonuclease 3-aided processing of pre-crRNA. Subsequently Cas9/crRNA/tracrRNA endonucleolytically cleaves linear or circular dsDNA target complementary to the spacer; Cas9 is inactive in the absence of the 2 guide RNAs (gRNA). Cas9 recognizes the protospacer adjacent motif (PAM) in the CRISPR repeat sequences to help distinguish self versus nonself, as targets within the bacterial CRISPR locus do not have PAMs. PAM recognition is also required for catalytic activity.</text>
</comment>
<organism evidence="14 15">
    <name type="scientific">Prevotella intermedia</name>
    <dbReference type="NCBI Taxonomy" id="28131"/>
    <lineage>
        <taxon>Bacteria</taxon>
        <taxon>Pseudomonadati</taxon>
        <taxon>Bacteroidota</taxon>
        <taxon>Bacteroidia</taxon>
        <taxon>Bacteroidales</taxon>
        <taxon>Prevotellaceae</taxon>
        <taxon>Prevotella</taxon>
    </lineage>
</organism>
<dbReference type="Pfam" id="PF18541">
    <property type="entry name" value="RuvC_III"/>
    <property type="match status" value="1"/>
</dbReference>
<evidence type="ECO:0000256" key="11">
    <source>
        <dbReference type="ARBA" id="ARBA00046380"/>
    </source>
</evidence>
<keyword evidence="10" id="KW-0464">Manganese</keyword>